<sequence>MEPLSAVSLTGNILQFIHSTRQLVSTTREIFDAGRKSEHLELEIITRDLQDLADHITIPTSSATDKDNNKKSLLSLRIKCKSIATELLIVLQRLRLREGSNK</sequence>
<proteinExistence type="predicted"/>
<dbReference type="EMBL" id="ML994724">
    <property type="protein sequence ID" value="KAF2175805.1"/>
    <property type="molecule type" value="Genomic_DNA"/>
</dbReference>
<dbReference type="OrthoDB" id="4321464at2759"/>
<evidence type="ECO:0000313" key="2">
    <source>
        <dbReference type="Proteomes" id="UP000800200"/>
    </source>
</evidence>
<dbReference type="Proteomes" id="UP000800200">
    <property type="component" value="Unassembled WGS sequence"/>
</dbReference>
<reference evidence="1" key="1">
    <citation type="journal article" date="2020" name="Stud. Mycol.">
        <title>101 Dothideomycetes genomes: a test case for predicting lifestyles and emergence of pathogens.</title>
        <authorList>
            <person name="Haridas S."/>
            <person name="Albert R."/>
            <person name="Binder M."/>
            <person name="Bloem J."/>
            <person name="Labutti K."/>
            <person name="Salamov A."/>
            <person name="Andreopoulos B."/>
            <person name="Baker S."/>
            <person name="Barry K."/>
            <person name="Bills G."/>
            <person name="Bluhm B."/>
            <person name="Cannon C."/>
            <person name="Castanera R."/>
            <person name="Culley D."/>
            <person name="Daum C."/>
            <person name="Ezra D."/>
            <person name="Gonzalez J."/>
            <person name="Henrissat B."/>
            <person name="Kuo A."/>
            <person name="Liang C."/>
            <person name="Lipzen A."/>
            <person name="Lutzoni F."/>
            <person name="Magnuson J."/>
            <person name="Mondo S."/>
            <person name="Nolan M."/>
            <person name="Ohm R."/>
            <person name="Pangilinan J."/>
            <person name="Park H.-J."/>
            <person name="Ramirez L."/>
            <person name="Alfaro M."/>
            <person name="Sun H."/>
            <person name="Tritt A."/>
            <person name="Yoshinaga Y."/>
            <person name="Zwiers L.-H."/>
            <person name="Turgeon B."/>
            <person name="Goodwin S."/>
            <person name="Spatafora J."/>
            <person name="Crous P."/>
            <person name="Grigoriev I."/>
        </authorList>
    </citation>
    <scope>NUCLEOTIDE SEQUENCE</scope>
    <source>
        <strain evidence="1">CBS 207.26</strain>
    </source>
</reference>
<organism evidence="1 2">
    <name type="scientific">Zopfia rhizophila CBS 207.26</name>
    <dbReference type="NCBI Taxonomy" id="1314779"/>
    <lineage>
        <taxon>Eukaryota</taxon>
        <taxon>Fungi</taxon>
        <taxon>Dikarya</taxon>
        <taxon>Ascomycota</taxon>
        <taxon>Pezizomycotina</taxon>
        <taxon>Dothideomycetes</taxon>
        <taxon>Dothideomycetes incertae sedis</taxon>
        <taxon>Zopfiaceae</taxon>
        <taxon>Zopfia</taxon>
    </lineage>
</organism>
<dbReference type="AlphaFoldDB" id="A0A6A6D9M6"/>
<gene>
    <name evidence="1" type="ORF">K469DRAFT_609495</name>
</gene>
<accession>A0A6A6D9M6</accession>
<keyword evidence="2" id="KW-1185">Reference proteome</keyword>
<protein>
    <recommendedName>
        <fullName evidence="3">Fungal N-terminal domain-containing protein</fullName>
    </recommendedName>
</protein>
<evidence type="ECO:0008006" key="3">
    <source>
        <dbReference type="Google" id="ProtNLM"/>
    </source>
</evidence>
<name>A0A6A6D9M6_9PEZI</name>
<evidence type="ECO:0000313" key="1">
    <source>
        <dbReference type="EMBL" id="KAF2175805.1"/>
    </source>
</evidence>